<name>A0A2G1VRG1_9FLAO</name>
<organism evidence="2 3">
    <name type="scientific">Leeuwenhoekiella nanhaiensis</name>
    <dbReference type="NCBI Taxonomy" id="1655491"/>
    <lineage>
        <taxon>Bacteria</taxon>
        <taxon>Pseudomonadati</taxon>
        <taxon>Bacteroidota</taxon>
        <taxon>Flavobacteriia</taxon>
        <taxon>Flavobacteriales</taxon>
        <taxon>Flavobacteriaceae</taxon>
        <taxon>Leeuwenhoekiella</taxon>
    </lineage>
</organism>
<evidence type="ECO:0000313" key="2">
    <source>
        <dbReference type="EMBL" id="PHQ29039.1"/>
    </source>
</evidence>
<accession>A0A2G1VRG1</accession>
<dbReference type="Pfam" id="PF13648">
    <property type="entry name" value="Lipocalin_4"/>
    <property type="match status" value="1"/>
</dbReference>
<dbReference type="InterPro" id="IPR024311">
    <property type="entry name" value="Lipocalin-like"/>
</dbReference>
<dbReference type="OrthoDB" id="1143855at2"/>
<keyword evidence="3" id="KW-1185">Reference proteome</keyword>
<evidence type="ECO:0000259" key="1">
    <source>
        <dbReference type="Pfam" id="PF13648"/>
    </source>
</evidence>
<dbReference type="AlphaFoldDB" id="A0A2G1VRG1"/>
<proteinExistence type="predicted"/>
<sequence>MKNTYYIALALSFLVLGCTRNNPQEQLQHLNGYWEIKQVETPGGKEREYSFSEQVDYLEIQDSTGFRTKVLPRIDGSFATTDSREAVTARIKNDSLYLEYSTNYDTWQEVVLKADEEELQVRNARGITYTYKKFEPINITD</sequence>
<feature type="domain" description="Lipocalin-like" evidence="1">
    <location>
        <begin position="30"/>
        <end position="119"/>
    </location>
</feature>
<reference evidence="2 3" key="1">
    <citation type="submission" date="2017-08" db="EMBL/GenBank/DDBJ databases">
        <title>The whole genome shortgun sequences of strain Leeuwenhoekiella nanhaiensis G18 from the South China Sea.</title>
        <authorList>
            <person name="Liu Q."/>
        </authorList>
    </citation>
    <scope>NUCLEOTIDE SEQUENCE [LARGE SCALE GENOMIC DNA]</scope>
    <source>
        <strain evidence="2 3">G18</strain>
    </source>
</reference>
<dbReference type="Proteomes" id="UP000229433">
    <property type="component" value="Unassembled WGS sequence"/>
</dbReference>
<dbReference type="PROSITE" id="PS51257">
    <property type="entry name" value="PROKAR_LIPOPROTEIN"/>
    <property type="match status" value="1"/>
</dbReference>
<dbReference type="RefSeq" id="WP_099646654.1">
    <property type="nucleotide sequence ID" value="NZ_KZ319292.1"/>
</dbReference>
<comment type="caution">
    <text evidence="2">The sequence shown here is derived from an EMBL/GenBank/DDBJ whole genome shotgun (WGS) entry which is preliminary data.</text>
</comment>
<gene>
    <name evidence="2" type="ORF">CJ305_12695</name>
</gene>
<protein>
    <recommendedName>
        <fullName evidence="1">Lipocalin-like domain-containing protein</fullName>
    </recommendedName>
</protein>
<dbReference type="EMBL" id="NQXA01000010">
    <property type="protein sequence ID" value="PHQ29039.1"/>
    <property type="molecule type" value="Genomic_DNA"/>
</dbReference>
<evidence type="ECO:0000313" key="3">
    <source>
        <dbReference type="Proteomes" id="UP000229433"/>
    </source>
</evidence>